<evidence type="ECO:0000256" key="2">
    <source>
        <dbReference type="ARBA" id="ARBA00022771"/>
    </source>
</evidence>
<reference evidence="5 6" key="1">
    <citation type="journal article" date="2023" name="BMC Biol.">
        <title>The compact genome of the sponge Oopsacas minuta (Hexactinellida) is lacking key metazoan core genes.</title>
        <authorList>
            <person name="Santini S."/>
            <person name="Schenkelaars Q."/>
            <person name="Jourda C."/>
            <person name="Duchesne M."/>
            <person name="Belahbib H."/>
            <person name="Rocher C."/>
            <person name="Selva M."/>
            <person name="Riesgo A."/>
            <person name="Vervoort M."/>
            <person name="Leys S.P."/>
            <person name="Kodjabachian L."/>
            <person name="Le Bivic A."/>
            <person name="Borchiellini C."/>
            <person name="Claverie J.M."/>
            <person name="Renard E."/>
        </authorList>
    </citation>
    <scope>NUCLEOTIDE SEQUENCE [LARGE SCALE GENOMIC DNA]</scope>
    <source>
        <strain evidence="5">SPO-2</strain>
    </source>
</reference>
<evidence type="ECO:0000259" key="4">
    <source>
        <dbReference type="Pfam" id="PF04500"/>
    </source>
</evidence>
<proteinExistence type="predicted"/>
<dbReference type="GO" id="GO:0008270">
    <property type="term" value="F:zinc ion binding"/>
    <property type="evidence" value="ECO:0007669"/>
    <property type="project" value="UniProtKB-KW"/>
</dbReference>
<gene>
    <name evidence="5" type="ORF">LOD99_3959</name>
</gene>
<dbReference type="EMBL" id="JAKMXF010000295">
    <property type="protein sequence ID" value="KAI6653123.1"/>
    <property type="molecule type" value="Genomic_DNA"/>
</dbReference>
<evidence type="ECO:0000256" key="1">
    <source>
        <dbReference type="ARBA" id="ARBA00022723"/>
    </source>
</evidence>
<organism evidence="5 6">
    <name type="scientific">Oopsacas minuta</name>
    <dbReference type="NCBI Taxonomy" id="111878"/>
    <lineage>
        <taxon>Eukaryota</taxon>
        <taxon>Metazoa</taxon>
        <taxon>Porifera</taxon>
        <taxon>Hexactinellida</taxon>
        <taxon>Hexasterophora</taxon>
        <taxon>Lyssacinosida</taxon>
        <taxon>Leucopsacidae</taxon>
        <taxon>Oopsacas</taxon>
    </lineage>
</organism>
<dbReference type="AlphaFoldDB" id="A0AAV7JWJ1"/>
<dbReference type="Pfam" id="PF04500">
    <property type="entry name" value="FLYWCH"/>
    <property type="match status" value="1"/>
</dbReference>
<protein>
    <recommendedName>
        <fullName evidence="4">FLYWCH-type domain-containing protein</fullName>
    </recommendedName>
</protein>
<name>A0AAV7JWJ1_9METZ</name>
<dbReference type="Gene3D" id="2.20.25.240">
    <property type="match status" value="1"/>
</dbReference>
<evidence type="ECO:0000313" key="5">
    <source>
        <dbReference type="EMBL" id="KAI6653123.1"/>
    </source>
</evidence>
<comment type="caution">
    <text evidence="5">The sequence shown here is derived from an EMBL/GenBank/DDBJ whole genome shotgun (WGS) entry which is preliminary data.</text>
</comment>
<sequence>MVEPPDQPFRLIKTIRRGSKMMEGGFMYTVQRRIGDVVHWQCKERGTCEARIHTKDTDIVKRTNEHTHAPDDKSVSGCETKVGIKREARESHYSAHHIVGESLQTASAPVQPTTLAELALPAVYQQAAKGEQFSL</sequence>
<feature type="domain" description="FLYWCH-type" evidence="4">
    <location>
        <begin position="13"/>
        <end position="68"/>
    </location>
</feature>
<evidence type="ECO:0000256" key="3">
    <source>
        <dbReference type="ARBA" id="ARBA00022833"/>
    </source>
</evidence>
<accession>A0AAV7JWJ1</accession>
<dbReference type="Proteomes" id="UP001165289">
    <property type="component" value="Unassembled WGS sequence"/>
</dbReference>
<keyword evidence="1" id="KW-0479">Metal-binding</keyword>
<keyword evidence="6" id="KW-1185">Reference proteome</keyword>
<keyword evidence="2" id="KW-0863">Zinc-finger</keyword>
<evidence type="ECO:0000313" key="6">
    <source>
        <dbReference type="Proteomes" id="UP001165289"/>
    </source>
</evidence>
<dbReference type="InterPro" id="IPR007588">
    <property type="entry name" value="Znf_FLYWCH"/>
</dbReference>
<keyword evidence="3" id="KW-0862">Zinc</keyword>